<organism evidence="7 8">
    <name type="scientific">Fusarium culmorum</name>
    <dbReference type="NCBI Taxonomy" id="5516"/>
    <lineage>
        <taxon>Eukaryota</taxon>
        <taxon>Fungi</taxon>
        <taxon>Dikarya</taxon>
        <taxon>Ascomycota</taxon>
        <taxon>Pezizomycotina</taxon>
        <taxon>Sordariomycetes</taxon>
        <taxon>Hypocreomycetidae</taxon>
        <taxon>Hypocreales</taxon>
        <taxon>Nectriaceae</taxon>
        <taxon>Fusarium</taxon>
    </lineage>
</organism>
<feature type="compositionally biased region" description="Basic and acidic residues" evidence="4">
    <location>
        <begin position="658"/>
        <end position="674"/>
    </location>
</feature>
<keyword evidence="1" id="KW-0645">Protease</keyword>
<feature type="region of interest" description="Disordered" evidence="4">
    <location>
        <begin position="651"/>
        <end position="674"/>
    </location>
</feature>
<evidence type="ECO:0000313" key="8">
    <source>
        <dbReference type="Proteomes" id="UP000663297"/>
    </source>
</evidence>
<name>A0A7S8CX42_FUSCU</name>
<evidence type="ECO:0000256" key="4">
    <source>
        <dbReference type="SAM" id="MobiDB-lite"/>
    </source>
</evidence>
<accession>A0A7S8CX42</accession>
<dbReference type="Gene3D" id="3.40.50.200">
    <property type="entry name" value="Peptidase S8/S53 domain"/>
    <property type="match status" value="1"/>
</dbReference>
<keyword evidence="5" id="KW-0812">Transmembrane</keyword>
<feature type="domain" description="Peptidase S8/S53" evidence="6">
    <location>
        <begin position="747"/>
        <end position="873"/>
    </location>
</feature>
<dbReference type="GO" id="GO:0004252">
    <property type="term" value="F:serine-type endopeptidase activity"/>
    <property type="evidence" value="ECO:0007669"/>
    <property type="project" value="InterPro"/>
</dbReference>
<feature type="compositionally biased region" description="Acidic residues" evidence="4">
    <location>
        <begin position="32"/>
        <end position="45"/>
    </location>
</feature>
<dbReference type="Proteomes" id="UP000663297">
    <property type="component" value="Chromosome 1"/>
</dbReference>
<sequence length="1321" mass="149468">MDESTSSNVFFPGEDQYGEDSEGVLYDHSELDSDDEDDEDDEDEVDSRARFRIATTAMENRHQTFSEPQALYDFLYEFRDVIGLVMEDSNTFLHVALRFINHRSDVRSSNMMPLIQSIVKDHPILLTKRNSDRVTPLYMAISTRKPLLIEAMLSECTEYPEWLTAVQDAIEIPCVEQKSKSCLHIAFQLAIRERVVIKLVTIARDEALALQDDYGRTPLHYAMVSRRPSLATIRLFIHRDEGILDKRQPENTSRPVTFFDIVDIEGNSVYRHHQISSLMMENKRAAPGEKEVKIKYASDMKKDTNRERQKVPDRNREEIGSKWQSYSLMLENKRASPREKEVKLKSSSYIAKGATEEMLKVLDRARDDKSSKHQISVDRPLQKERAGLVNAKQVVEKKEETERTPKKQAPVEDWNVILKELKLHYMRTRHGFMVESFLYGSNIQFYFDYRGLPSKITDRTFVDTFSNMKFDDVLQFVSFPDVEVKFTGRHETKRSGKERRDMKFFFDWLQNKGVRHIIRVDVEESREFPHSDQAISESFNAITVERLNWKKVDLDPRVICSLGSKVAWGEAGRSSSVTCDSQIREVTLTWSGNNTALRAWSEPEGLPLLPRLRKVIVLGPEDDEMVESQEWASACIAEFRQRIAGNVSTKDNTSIENLEEKTDDAPNLKDSSDSDANKRNIEIIFVKRGGKGRILENLNTLGQPQPTVESRAAHRWLDSVYAFANRVNQFWIQSLNDMRPSLHEPMGSDVVVALIDDGVDVYHSPVSANITGGKSFGTGGTNNMASPWYVSELGHGTVMAETIARVCPMVKLYPMRVDTCGSESGERTLEAKSVALAIEAAIQRNVKIILIPLPIKPTESSFHKLLDNMLQKACSSDILLFIPSSTGEKPQALSNFRSYPTFRTGASRDDGGALNATDTPSEVDFIFPGSEVMIQHDIDNPRRSNGAILDLDSSSNVNVALAAGLAAVLIYACKLISLKAMAKARSTGQENHYLYNMYQLTSLERHRGMMSTFQNLGSVTESRFLKVWEVLDPMVDEMRDSPMEDNELKSLVKWFSHLKSIEERSSTRNTAIPRMESHNRGYEWNSSHPYWNEAMKPCADAWLPMCDELVEGKATVPILCECGQDREYNNDFLISFAQCIAQETPENAERALYALQKDCSDEGLSVNMPKSEFRRIAEGGEVYPTTSSGLSTGAIAGIAVGAIAVGAAVIGILVWLWLQQRKKNGDKLESNPPSFLKPENSWATEFKLEWTVNALAELPPTNYAAAELPPESAPIYEMDTMPMKPVEMPGSILEDGKKEEKKEKKEKKRGSKTSRRLIIIT</sequence>
<evidence type="ECO:0000256" key="5">
    <source>
        <dbReference type="SAM" id="Phobius"/>
    </source>
</evidence>
<dbReference type="InterPro" id="IPR015500">
    <property type="entry name" value="Peptidase_S8_subtilisin-rel"/>
</dbReference>
<dbReference type="PROSITE" id="PS00136">
    <property type="entry name" value="SUBTILASE_ASP"/>
    <property type="match status" value="1"/>
</dbReference>
<feature type="transmembrane region" description="Helical" evidence="5">
    <location>
        <begin position="1194"/>
        <end position="1218"/>
    </location>
</feature>
<dbReference type="InterPro" id="IPR036852">
    <property type="entry name" value="Peptidase_S8/S53_dom_sf"/>
</dbReference>
<feature type="compositionally biased region" description="Basic and acidic residues" evidence="4">
    <location>
        <begin position="1294"/>
        <end position="1303"/>
    </location>
</feature>
<feature type="region of interest" description="Disordered" evidence="4">
    <location>
        <begin position="1"/>
        <end position="46"/>
    </location>
</feature>
<dbReference type="SUPFAM" id="SSF48403">
    <property type="entry name" value="Ankyrin repeat"/>
    <property type="match status" value="1"/>
</dbReference>
<evidence type="ECO:0000256" key="3">
    <source>
        <dbReference type="ARBA" id="ARBA00022825"/>
    </source>
</evidence>
<dbReference type="PRINTS" id="PR00723">
    <property type="entry name" value="SUBTILISIN"/>
</dbReference>
<dbReference type="InterPro" id="IPR000209">
    <property type="entry name" value="Peptidase_S8/S53_dom"/>
</dbReference>
<dbReference type="InterPro" id="IPR036770">
    <property type="entry name" value="Ankyrin_rpt-contain_sf"/>
</dbReference>
<dbReference type="Pfam" id="PF00082">
    <property type="entry name" value="Peptidase_S8"/>
    <property type="match status" value="1"/>
</dbReference>
<proteinExistence type="predicted"/>
<keyword evidence="5" id="KW-0472">Membrane</keyword>
<feature type="region of interest" description="Disordered" evidence="4">
    <location>
        <begin position="1286"/>
        <end position="1321"/>
    </location>
</feature>
<reference evidence="7" key="1">
    <citation type="submission" date="2020-11" db="EMBL/GenBank/DDBJ databases">
        <title>The chromosome-scale genome resource for two endophytic Fusarium species: F. culmorum and F. pseudograminearum.</title>
        <authorList>
            <person name="Yuan Z."/>
        </authorList>
    </citation>
    <scope>NUCLEOTIDE SEQUENCE</scope>
    <source>
        <strain evidence="7">Class2-1B</strain>
    </source>
</reference>
<evidence type="ECO:0000256" key="1">
    <source>
        <dbReference type="ARBA" id="ARBA00022670"/>
    </source>
</evidence>
<gene>
    <name evidence="7" type="ORF">HYE67_000190</name>
</gene>
<evidence type="ECO:0000256" key="2">
    <source>
        <dbReference type="ARBA" id="ARBA00022801"/>
    </source>
</evidence>
<keyword evidence="2" id="KW-0378">Hydrolase</keyword>
<dbReference type="GO" id="GO:0006508">
    <property type="term" value="P:proteolysis"/>
    <property type="evidence" value="ECO:0007669"/>
    <property type="project" value="UniProtKB-KW"/>
</dbReference>
<dbReference type="EMBL" id="CP064747">
    <property type="protein sequence ID" value="QPC57959.1"/>
    <property type="molecule type" value="Genomic_DNA"/>
</dbReference>
<keyword evidence="3" id="KW-0720">Serine protease</keyword>
<evidence type="ECO:0000313" key="7">
    <source>
        <dbReference type="EMBL" id="QPC57959.1"/>
    </source>
</evidence>
<protein>
    <recommendedName>
        <fullName evidence="6">Peptidase S8/S53 domain-containing protein</fullName>
    </recommendedName>
</protein>
<dbReference type="SUPFAM" id="SSF52743">
    <property type="entry name" value="Subtilisin-like"/>
    <property type="match status" value="1"/>
</dbReference>
<dbReference type="InterPro" id="IPR023827">
    <property type="entry name" value="Peptidase_S8_Asp-AS"/>
</dbReference>
<keyword evidence="5" id="KW-1133">Transmembrane helix</keyword>
<feature type="compositionally biased region" description="Basic residues" evidence="4">
    <location>
        <begin position="1304"/>
        <end position="1315"/>
    </location>
</feature>
<evidence type="ECO:0000259" key="6">
    <source>
        <dbReference type="Pfam" id="PF00082"/>
    </source>
</evidence>
<dbReference type="Gene3D" id="1.25.40.20">
    <property type="entry name" value="Ankyrin repeat-containing domain"/>
    <property type="match status" value="1"/>
</dbReference>